<keyword evidence="8 12" id="KW-0998">Cell outer membrane</keyword>
<keyword evidence="9 12" id="KW-0449">Lipoprotein</keyword>
<dbReference type="PRINTS" id="PR01171">
    <property type="entry name" value="BCTLIPOCALIN"/>
</dbReference>
<comment type="function">
    <text evidence="10 12">Involved in the storage or transport of lipids necessary for membrane maintenance under stressful conditions. Displays a binding preference for lysophospholipids.</text>
</comment>
<dbReference type="PIRSF" id="PIRSF036893">
    <property type="entry name" value="Lipocalin_ApoD"/>
    <property type="match status" value="1"/>
</dbReference>
<accession>A0A502GIH9</accession>
<protein>
    <recommendedName>
        <fullName evidence="11 12">Outer membrane lipoprotein Blc</fullName>
    </recommendedName>
</protein>
<evidence type="ECO:0000256" key="9">
    <source>
        <dbReference type="ARBA" id="ARBA00023288"/>
    </source>
</evidence>
<dbReference type="Pfam" id="PF08212">
    <property type="entry name" value="Lipocalin_2"/>
    <property type="match status" value="1"/>
</dbReference>
<comment type="similarity">
    <text evidence="2 12">Belongs to the calycin superfamily. Lipocalin family.</text>
</comment>
<evidence type="ECO:0000256" key="3">
    <source>
        <dbReference type="ARBA" id="ARBA00011738"/>
    </source>
</evidence>
<keyword evidence="6 12" id="KW-0472">Membrane</keyword>
<evidence type="ECO:0000256" key="6">
    <source>
        <dbReference type="ARBA" id="ARBA00023136"/>
    </source>
</evidence>
<evidence type="ECO:0000256" key="5">
    <source>
        <dbReference type="ARBA" id="ARBA00023121"/>
    </source>
</evidence>
<reference evidence="14 15" key="1">
    <citation type="journal article" date="2019" name="Environ. Microbiol.">
        <title>Species interactions and distinct microbial communities in high Arctic permafrost affected cryosols are associated with the CH4 and CO2 gas fluxes.</title>
        <authorList>
            <person name="Altshuler I."/>
            <person name="Hamel J."/>
            <person name="Turney S."/>
            <person name="Magnuson E."/>
            <person name="Levesque R."/>
            <person name="Greer C."/>
            <person name="Whyte L.G."/>
        </authorList>
    </citation>
    <scope>NUCLEOTIDE SEQUENCE [LARGE SCALE GENOMIC DNA]</scope>
    <source>
        <strain evidence="14 15">E4</strain>
    </source>
</reference>
<dbReference type="Gene3D" id="2.40.128.20">
    <property type="match status" value="1"/>
</dbReference>
<evidence type="ECO:0000313" key="14">
    <source>
        <dbReference type="EMBL" id="TPG61664.1"/>
    </source>
</evidence>
<comment type="subcellular location">
    <subcellularLocation>
        <location evidence="1">Cell outer membrane</location>
        <topology evidence="1">Lipid-anchor</topology>
    </subcellularLocation>
</comment>
<dbReference type="GO" id="GO:0006950">
    <property type="term" value="P:response to stress"/>
    <property type="evidence" value="ECO:0007669"/>
    <property type="project" value="UniProtKB-ARBA"/>
</dbReference>
<sequence>MRIWSKIGVLVSAVMSVACSVTPPADVKIVNNFELNRYLGTWYEVARLDHSFESGLEQVTANYSMRPDGGVKIINRGFNPKKQKWQESEGKGYFTGPTSRAALKVSFFGPFYGGYNVIELDKDYQYALVCGPNKSYLWILSRTPTLSEDVKHKLLNTAQQYGFDINQLIWVKQP</sequence>
<feature type="chain" id="PRO_5021523943" description="Outer membrane lipoprotein Blc" evidence="12">
    <location>
        <begin position="21"/>
        <end position="174"/>
    </location>
</feature>
<dbReference type="AlphaFoldDB" id="A0A502GIH9"/>
<feature type="domain" description="Lipocalin/cytosolic fatty-acid binding" evidence="13">
    <location>
        <begin position="34"/>
        <end position="173"/>
    </location>
</feature>
<dbReference type="CDD" id="cd19438">
    <property type="entry name" value="lipocalin_Blc-like"/>
    <property type="match status" value="1"/>
</dbReference>
<proteinExistence type="inferred from homology"/>
<dbReference type="PROSITE" id="PS51257">
    <property type="entry name" value="PROKAR_LIPOPROTEIN"/>
    <property type="match status" value="1"/>
</dbReference>
<keyword evidence="4 12" id="KW-0732">Signal</keyword>
<dbReference type="InterPro" id="IPR012674">
    <property type="entry name" value="Calycin"/>
</dbReference>
<dbReference type="EMBL" id="RCZD01000006">
    <property type="protein sequence ID" value="TPG61664.1"/>
    <property type="molecule type" value="Genomic_DNA"/>
</dbReference>
<dbReference type="GO" id="GO:0008289">
    <property type="term" value="F:lipid binding"/>
    <property type="evidence" value="ECO:0007669"/>
    <property type="project" value="UniProtKB-UniRule"/>
</dbReference>
<evidence type="ECO:0000256" key="8">
    <source>
        <dbReference type="ARBA" id="ARBA00023237"/>
    </source>
</evidence>
<name>A0A502GIH9_9GAMM</name>
<dbReference type="InterPro" id="IPR022272">
    <property type="entry name" value="Lipocalin_CS"/>
</dbReference>
<dbReference type="FunFam" id="2.40.128.20:FF:000002">
    <property type="entry name" value="Outer membrane lipoprotein Blc"/>
    <property type="match status" value="1"/>
</dbReference>
<dbReference type="OrthoDB" id="9793905at2"/>
<dbReference type="InterPro" id="IPR022271">
    <property type="entry name" value="Lipocalin_ApoD"/>
</dbReference>
<comment type="caution">
    <text evidence="14">The sequence shown here is derived from an EMBL/GenBank/DDBJ whole genome shotgun (WGS) entry which is preliminary data.</text>
</comment>
<dbReference type="PANTHER" id="PTHR10612">
    <property type="entry name" value="APOLIPOPROTEIN D"/>
    <property type="match status" value="1"/>
</dbReference>
<evidence type="ECO:0000256" key="11">
    <source>
        <dbReference type="ARBA" id="ARBA00071217"/>
    </source>
</evidence>
<keyword evidence="5 12" id="KW-0446">Lipid-binding</keyword>
<dbReference type="NCBIfam" id="NF007786">
    <property type="entry name" value="PRK10477.1"/>
    <property type="match status" value="1"/>
</dbReference>
<dbReference type="RefSeq" id="WP_140473339.1">
    <property type="nucleotide sequence ID" value="NZ_RCZD01000006.1"/>
</dbReference>
<evidence type="ECO:0000256" key="12">
    <source>
        <dbReference type="PIRNR" id="PIRNR036893"/>
    </source>
</evidence>
<gene>
    <name evidence="14" type="ORF">EAH77_13640</name>
</gene>
<keyword evidence="7" id="KW-0564">Palmitate</keyword>
<dbReference type="PANTHER" id="PTHR10612:SF34">
    <property type="entry name" value="APOLIPOPROTEIN D"/>
    <property type="match status" value="1"/>
</dbReference>
<feature type="signal peptide" evidence="12">
    <location>
        <begin position="1"/>
        <end position="20"/>
    </location>
</feature>
<dbReference type="SUPFAM" id="SSF50814">
    <property type="entry name" value="Lipocalins"/>
    <property type="match status" value="1"/>
</dbReference>
<dbReference type="InterPro" id="IPR002446">
    <property type="entry name" value="Lipocalin_bac"/>
</dbReference>
<evidence type="ECO:0000256" key="4">
    <source>
        <dbReference type="ARBA" id="ARBA00022729"/>
    </source>
</evidence>
<evidence type="ECO:0000256" key="1">
    <source>
        <dbReference type="ARBA" id="ARBA00004459"/>
    </source>
</evidence>
<evidence type="ECO:0000256" key="2">
    <source>
        <dbReference type="ARBA" id="ARBA00006889"/>
    </source>
</evidence>
<dbReference type="GO" id="GO:0009279">
    <property type="term" value="C:cell outer membrane"/>
    <property type="evidence" value="ECO:0007669"/>
    <property type="project" value="UniProtKB-SubCell"/>
</dbReference>
<keyword evidence="15" id="KW-1185">Reference proteome</keyword>
<organism evidence="14 15">
    <name type="scientific">Ewingella americana</name>
    <dbReference type="NCBI Taxonomy" id="41202"/>
    <lineage>
        <taxon>Bacteria</taxon>
        <taxon>Pseudomonadati</taxon>
        <taxon>Pseudomonadota</taxon>
        <taxon>Gammaproteobacteria</taxon>
        <taxon>Enterobacterales</taxon>
        <taxon>Yersiniaceae</taxon>
        <taxon>Ewingella</taxon>
    </lineage>
</organism>
<evidence type="ECO:0000259" key="13">
    <source>
        <dbReference type="Pfam" id="PF08212"/>
    </source>
</evidence>
<evidence type="ECO:0000256" key="7">
    <source>
        <dbReference type="ARBA" id="ARBA00023139"/>
    </source>
</evidence>
<evidence type="ECO:0000256" key="10">
    <source>
        <dbReference type="ARBA" id="ARBA00057024"/>
    </source>
</evidence>
<dbReference type="InterPro" id="IPR047202">
    <property type="entry name" value="Lipocalin_Blc-like_dom"/>
</dbReference>
<comment type="subunit">
    <text evidence="3 12">Homodimer.</text>
</comment>
<evidence type="ECO:0000313" key="15">
    <source>
        <dbReference type="Proteomes" id="UP000317663"/>
    </source>
</evidence>
<dbReference type="PROSITE" id="PS00213">
    <property type="entry name" value="LIPOCALIN"/>
    <property type="match status" value="1"/>
</dbReference>
<dbReference type="InterPro" id="IPR000566">
    <property type="entry name" value="Lipocln_cytosolic_FA-bd_dom"/>
</dbReference>
<dbReference type="Proteomes" id="UP000317663">
    <property type="component" value="Unassembled WGS sequence"/>
</dbReference>